<accession>A0A1W1VQJ9</accession>
<keyword evidence="3" id="KW-0813">Transport</keyword>
<comment type="similarity">
    <text evidence="2">Belongs to the autoinducer-2 exporter (AI-2E) (TC 2.A.86) family.</text>
</comment>
<evidence type="ECO:0000256" key="4">
    <source>
        <dbReference type="ARBA" id="ARBA00022475"/>
    </source>
</evidence>
<feature type="transmembrane region" description="Helical" evidence="8">
    <location>
        <begin position="271"/>
        <end position="289"/>
    </location>
</feature>
<dbReference type="RefSeq" id="WP_084054234.1">
    <property type="nucleotide sequence ID" value="NZ_FWWT01000022.1"/>
</dbReference>
<feature type="transmembrane region" description="Helical" evidence="8">
    <location>
        <begin position="7"/>
        <end position="25"/>
    </location>
</feature>
<evidence type="ECO:0000313" key="10">
    <source>
        <dbReference type="Proteomes" id="UP000192731"/>
    </source>
</evidence>
<keyword evidence="5 8" id="KW-0812">Transmembrane</keyword>
<dbReference type="AlphaFoldDB" id="A0A1W1VQJ9"/>
<feature type="transmembrane region" description="Helical" evidence="8">
    <location>
        <begin position="31"/>
        <end position="49"/>
    </location>
</feature>
<evidence type="ECO:0000256" key="5">
    <source>
        <dbReference type="ARBA" id="ARBA00022692"/>
    </source>
</evidence>
<dbReference type="InterPro" id="IPR002549">
    <property type="entry name" value="AI-2E-like"/>
</dbReference>
<keyword evidence="6 8" id="KW-1133">Transmembrane helix</keyword>
<feature type="transmembrane region" description="Helical" evidence="8">
    <location>
        <begin position="301"/>
        <end position="334"/>
    </location>
</feature>
<protein>
    <submittedName>
        <fullName evidence="9">Predicted PurR-regulated permease PerM</fullName>
    </submittedName>
</protein>
<gene>
    <name evidence="9" type="ORF">SAMN00017405_0446</name>
</gene>
<evidence type="ECO:0000313" key="9">
    <source>
        <dbReference type="EMBL" id="SMB95616.1"/>
    </source>
</evidence>
<keyword evidence="7 8" id="KW-0472">Membrane</keyword>
<organism evidence="9 10">
    <name type="scientific">Desulfonispora thiosulfatigenes DSM 11270</name>
    <dbReference type="NCBI Taxonomy" id="656914"/>
    <lineage>
        <taxon>Bacteria</taxon>
        <taxon>Bacillati</taxon>
        <taxon>Bacillota</taxon>
        <taxon>Clostridia</taxon>
        <taxon>Eubacteriales</taxon>
        <taxon>Peptococcaceae</taxon>
        <taxon>Desulfonispora</taxon>
    </lineage>
</organism>
<dbReference type="GO" id="GO:0005886">
    <property type="term" value="C:plasma membrane"/>
    <property type="evidence" value="ECO:0007669"/>
    <property type="project" value="UniProtKB-SubCell"/>
</dbReference>
<proteinExistence type="inferred from homology"/>
<keyword evidence="4" id="KW-1003">Cell membrane</keyword>
<dbReference type="PANTHER" id="PTHR21716:SF53">
    <property type="entry name" value="PERMEASE PERM-RELATED"/>
    <property type="match status" value="1"/>
</dbReference>
<evidence type="ECO:0000256" key="7">
    <source>
        <dbReference type="ARBA" id="ARBA00023136"/>
    </source>
</evidence>
<feature type="transmembrane region" description="Helical" evidence="8">
    <location>
        <begin position="245"/>
        <end position="264"/>
    </location>
</feature>
<reference evidence="9 10" key="1">
    <citation type="submission" date="2017-04" db="EMBL/GenBank/DDBJ databases">
        <authorList>
            <person name="Afonso C.L."/>
            <person name="Miller P.J."/>
            <person name="Scott M.A."/>
            <person name="Spackman E."/>
            <person name="Goraichik I."/>
            <person name="Dimitrov K.M."/>
            <person name="Suarez D.L."/>
            <person name="Swayne D.E."/>
        </authorList>
    </citation>
    <scope>NUCLEOTIDE SEQUENCE [LARGE SCALE GENOMIC DNA]</scope>
    <source>
        <strain evidence="9 10">DSM 11270</strain>
    </source>
</reference>
<dbReference type="Proteomes" id="UP000192731">
    <property type="component" value="Unassembled WGS sequence"/>
</dbReference>
<feature type="transmembrane region" description="Helical" evidence="8">
    <location>
        <begin position="61"/>
        <end position="82"/>
    </location>
</feature>
<feature type="transmembrane region" description="Helical" evidence="8">
    <location>
        <begin position="149"/>
        <end position="170"/>
    </location>
</feature>
<keyword evidence="10" id="KW-1185">Reference proteome</keyword>
<evidence type="ECO:0000256" key="8">
    <source>
        <dbReference type="SAM" id="Phobius"/>
    </source>
</evidence>
<evidence type="ECO:0000256" key="2">
    <source>
        <dbReference type="ARBA" id="ARBA00009773"/>
    </source>
</evidence>
<dbReference type="STRING" id="656914.SAMN00017405_0446"/>
<sequence>MFKLNNKVIRIIVFAGLILGLAYFFKLIYPILTPFFLAIFLAYILKPLINFFELKGLSRTWAIIFIYFSFNIILTAIIFNFLPKVLAELTSFGETIPSYTLAAQEYIKVFQETYSKVPLPEGIRNITNDMINDIENYVINVIKGVTQTILLLFSKTFDFILAPILAFYLLNDTEKFKDYFLKLLPFSTRDDIVVLGRKIDSVLKSFIRGNIIIALMVGIITTIALILIDMDFALVIGLLTSVLNIIPYFGALFAIIIAVAIALLKSKKIALYVFIIMLIIQQIEGNVISPKVLGQNLGLHPLAVIFVLLAGGHLGGILGMILAVPITCILIILFKFFINKLIEL</sequence>
<dbReference type="EMBL" id="FWWT01000022">
    <property type="protein sequence ID" value="SMB95616.1"/>
    <property type="molecule type" value="Genomic_DNA"/>
</dbReference>
<comment type="subcellular location">
    <subcellularLocation>
        <location evidence="1">Cell membrane</location>
        <topology evidence="1">Multi-pass membrane protein</topology>
    </subcellularLocation>
</comment>
<evidence type="ECO:0000256" key="6">
    <source>
        <dbReference type="ARBA" id="ARBA00022989"/>
    </source>
</evidence>
<feature type="transmembrane region" description="Helical" evidence="8">
    <location>
        <begin position="211"/>
        <end position="239"/>
    </location>
</feature>
<name>A0A1W1VQJ9_DESTI</name>
<dbReference type="OrthoDB" id="9793390at2"/>
<evidence type="ECO:0000256" key="1">
    <source>
        <dbReference type="ARBA" id="ARBA00004651"/>
    </source>
</evidence>
<evidence type="ECO:0000256" key="3">
    <source>
        <dbReference type="ARBA" id="ARBA00022448"/>
    </source>
</evidence>
<dbReference type="GO" id="GO:0055085">
    <property type="term" value="P:transmembrane transport"/>
    <property type="evidence" value="ECO:0007669"/>
    <property type="project" value="TreeGrafter"/>
</dbReference>
<dbReference type="Pfam" id="PF01594">
    <property type="entry name" value="AI-2E_transport"/>
    <property type="match status" value="1"/>
</dbReference>
<dbReference type="PANTHER" id="PTHR21716">
    <property type="entry name" value="TRANSMEMBRANE PROTEIN"/>
    <property type="match status" value="1"/>
</dbReference>